<dbReference type="OrthoDB" id="9776369at2"/>
<keyword evidence="4" id="KW-0762">Sugar transport</keyword>
<evidence type="ECO:0000256" key="4">
    <source>
        <dbReference type="ARBA" id="ARBA00022597"/>
    </source>
</evidence>
<dbReference type="RefSeq" id="WP_008045505.1">
    <property type="nucleotide sequence ID" value="NZ_CH724152.1"/>
</dbReference>
<evidence type="ECO:0000256" key="7">
    <source>
        <dbReference type="ARBA" id="ARBA00022840"/>
    </source>
</evidence>
<feature type="domain" description="ABC transporter" evidence="10">
    <location>
        <begin position="6"/>
        <end position="243"/>
    </location>
</feature>
<dbReference type="PANTHER" id="PTHR43790:SF9">
    <property type="entry name" value="GALACTOFURANOSE TRANSPORTER ATP-BINDING PROTEIN YTFR"/>
    <property type="match status" value="1"/>
</dbReference>
<keyword evidence="5" id="KW-0677">Repeat</keyword>
<dbReference type="Pfam" id="PF00005">
    <property type="entry name" value="ABC_tran"/>
    <property type="match status" value="2"/>
</dbReference>
<evidence type="ECO:0000256" key="1">
    <source>
        <dbReference type="ARBA" id="ARBA00004202"/>
    </source>
</evidence>
<dbReference type="EMBL" id="AAOE01000026">
    <property type="protein sequence ID" value="EAR08039.1"/>
    <property type="molecule type" value="Genomic_DNA"/>
</dbReference>
<name>A4BIG0_9GAMM</name>
<protein>
    <submittedName>
        <fullName evidence="11">Ribose ABC transporter, ATP-binding protein</fullName>
    </submittedName>
</protein>
<gene>
    <name evidence="11" type="ORF">MED297_07346</name>
</gene>
<dbReference type="FunFam" id="3.40.50.300:FF:000127">
    <property type="entry name" value="Ribose import ATP-binding protein RbsA"/>
    <property type="match status" value="1"/>
</dbReference>
<organism evidence="11 12">
    <name type="scientific">Reinekea blandensis MED297</name>
    <dbReference type="NCBI Taxonomy" id="314283"/>
    <lineage>
        <taxon>Bacteria</taxon>
        <taxon>Pseudomonadati</taxon>
        <taxon>Pseudomonadota</taxon>
        <taxon>Gammaproteobacteria</taxon>
        <taxon>Oceanospirillales</taxon>
        <taxon>Saccharospirillaceae</taxon>
        <taxon>Reinekea</taxon>
    </lineage>
</organism>
<evidence type="ECO:0000313" key="11">
    <source>
        <dbReference type="EMBL" id="EAR08039.1"/>
    </source>
</evidence>
<dbReference type="GO" id="GO:0005886">
    <property type="term" value="C:plasma membrane"/>
    <property type="evidence" value="ECO:0007669"/>
    <property type="project" value="UniProtKB-SubCell"/>
</dbReference>
<dbReference type="SMART" id="SM00382">
    <property type="entry name" value="AAA"/>
    <property type="match status" value="2"/>
</dbReference>
<keyword evidence="8" id="KW-1278">Translocase</keyword>
<dbReference type="CDD" id="cd03216">
    <property type="entry name" value="ABC_Carb_Monos_I"/>
    <property type="match status" value="1"/>
</dbReference>
<dbReference type="HOGENOM" id="CLU_000604_92_3_6"/>
<evidence type="ECO:0000256" key="6">
    <source>
        <dbReference type="ARBA" id="ARBA00022741"/>
    </source>
</evidence>
<dbReference type="GO" id="GO:0005524">
    <property type="term" value="F:ATP binding"/>
    <property type="evidence" value="ECO:0007669"/>
    <property type="project" value="UniProtKB-KW"/>
</dbReference>
<evidence type="ECO:0000259" key="10">
    <source>
        <dbReference type="PROSITE" id="PS50893"/>
    </source>
</evidence>
<dbReference type="CDD" id="cd03215">
    <property type="entry name" value="ABC_Carb_Monos_II"/>
    <property type="match status" value="1"/>
</dbReference>
<dbReference type="Gene3D" id="3.40.50.300">
    <property type="entry name" value="P-loop containing nucleotide triphosphate hydrolases"/>
    <property type="match status" value="2"/>
</dbReference>
<evidence type="ECO:0000256" key="3">
    <source>
        <dbReference type="ARBA" id="ARBA00022475"/>
    </source>
</evidence>
<keyword evidence="7 11" id="KW-0067">ATP-binding</keyword>
<dbReference type="InterPro" id="IPR027417">
    <property type="entry name" value="P-loop_NTPase"/>
</dbReference>
<keyword evidence="9" id="KW-0472">Membrane</keyword>
<evidence type="ECO:0000313" key="12">
    <source>
        <dbReference type="Proteomes" id="UP000005953"/>
    </source>
</evidence>
<sequence length="510" mass="56406">MNTVPLKLENIAKSFGQNLVLKDVSIELNRGEVLGILGENGAGKSTLLKIINGVYEASRGIVEIEGHRFEKVTPELAKAHGVAMIPQEFNLVPTLSVFENVFLGRELRHPITKLLDKRSMRQKTAEVLTELEANLDPDATIETLSVAQKQMVEVAKILIFDARIVIMDEPTTVLTDKEVAVLFRVVESLKAKGVTLLFISHKLKEIKSMCDRLLILRDGEPVYFDAVSALSEHDMAVRMVGRELNQIYPAKNEDIGEVALEINELSDTQNRVKDVSLQVRRGEVLGLAGLIGSGRTEIAECIFGLRKCQFTSFKKDGADIRVKSPKDAFNLNIALLSEDRQGAGLVMNFDLPQNITLVSLKKYLKPLIDHKKALDVAGQYKGEFSIKSDSLTMEVGRLSGGNQQKVYLAKLMDTNPDVLILDEPTRGIDVNAKKEIYHFVNELTQKGIAVLLISSELEEIIGLSHRVIVMREARQVAELSGSDINEEKIMYYAAGVNQDSAEETLSGAIA</sequence>
<reference evidence="11 12" key="1">
    <citation type="submission" date="2006-02" db="EMBL/GenBank/DDBJ databases">
        <authorList>
            <person name="Pinhassi J."/>
            <person name="Pedros-Alio C."/>
            <person name="Ferriera S."/>
            <person name="Johnson J."/>
            <person name="Kravitz S."/>
            <person name="Halpern A."/>
            <person name="Remington K."/>
            <person name="Beeson K."/>
            <person name="Tran B."/>
            <person name="Rogers Y.-H."/>
            <person name="Friedman R."/>
            <person name="Venter J.C."/>
        </authorList>
    </citation>
    <scope>NUCLEOTIDE SEQUENCE [LARGE SCALE GENOMIC DNA]</scope>
    <source>
        <strain evidence="11 12">MED297</strain>
    </source>
</reference>
<feature type="domain" description="ABC transporter" evidence="10">
    <location>
        <begin position="250"/>
        <end position="497"/>
    </location>
</feature>
<dbReference type="SUPFAM" id="SSF52540">
    <property type="entry name" value="P-loop containing nucleoside triphosphate hydrolases"/>
    <property type="match status" value="2"/>
</dbReference>
<evidence type="ECO:0000256" key="8">
    <source>
        <dbReference type="ARBA" id="ARBA00022967"/>
    </source>
</evidence>
<keyword evidence="12" id="KW-1185">Reference proteome</keyword>
<evidence type="ECO:0000256" key="5">
    <source>
        <dbReference type="ARBA" id="ARBA00022737"/>
    </source>
</evidence>
<keyword evidence="3" id="KW-1003">Cell membrane</keyword>
<dbReference type="PROSITE" id="PS50893">
    <property type="entry name" value="ABC_TRANSPORTER_2"/>
    <property type="match status" value="2"/>
</dbReference>
<dbReference type="InterPro" id="IPR050107">
    <property type="entry name" value="ABC_carbohydrate_import_ATPase"/>
</dbReference>
<dbReference type="InterPro" id="IPR003439">
    <property type="entry name" value="ABC_transporter-like_ATP-bd"/>
</dbReference>
<dbReference type="GO" id="GO:0016887">
    <property type="term" value="F:ATP hydrolysis activity"/>
    <property type="evidence" value="ECO:0007669"/>
    <property type="project" value="InterPro"/>
</dbReference>
<proteinExistence type="predicted"/>
<dbReference type="AlphaFoldDB" id="A4BIG0"/>
<dbReference type="STRING" id="314283.MED297_07346"/>
<evidence type="ECO:0000256" key="2">
    <source>
        <dbReference type="ARBA" id="ARBA00022448"/>
    </source>
</evidence>
<evidence type="ECO:0000256" key="9">
    <source>
        <dbReference type="ARBA" id="ARBA00023136"/>
    </source>
</evidence>
<keyword evidence="6" id="KW-0547">Nucleotide-binding</keyword>
<dbReference type="Proteomes" id="UP000005953">
    <property type="component" value="Unassembled WGS sequence"/>
</dbReference>
<comment type="caution">
    <text evidence="11">The sequence shown here is derived from an EMBL/GenBank/DDBJ whole genome shotgun (WGS) entry which is preliminary data.</text>
</comment>
<dbReference type="PANTHER" id="PTHR43790">
    <property type="entry name" value="CARBOHYDRATE TRANSPORT ATP-BINDING PROTEIN MG119-RELATED"/>
    <property type="match status" value="1"/>
</dbReference>
<accession>A4BIG0</accession>
<keyword evidence="2" id="KW-0813">Transport</keyword>
<dbReference type="InterPro" id="IPR003593">
    <property type="entry name" value="AAA+_ATPase"/>
</dbReference>
<comment type="subcellular location">
    <subcellularLocation>
        <location evidence="1">Cell membrane</location>
        <topology evidence="1">Peripheral membrane protein</topology>
    </subcellularLocation>
</comment>